<dbReference type="GeneID" id="27309692"/>
<evidence type="ECO:0000256" key="1">
    <source>
        <dbReference type="SAM" id="Phobius"/>
    </source>
</evidence>
<feature type="transmembrane region" description="Helical" evidence="1">
    <location>
        <begin position="173"/>
        <end position="193"/>
    </location>
</feature>
<name>A0A0D2AMR3_9PEZI</name>
<proteinExistence type="predicted"/>
<protein>
    <recommendedName>
        <fullName evidence="4">Transmembrane protein</fullName>
    </recommendedName>
</protein>
<dbReference type="EMBL" id="KN847532">
    <property type="protein sequence ID" value="KIW07795.1"/>
    <property type="molecule type" value="Genomic_DNA"/>
</dbReference>
<keyword evidence="1" id="KW-0472">Membrane</keyword>
<feature type="transmembrane region" description="Helical" evidence="1">
    <location>
        <begin position="301"/>
        <end position="319"/>
    </location>
</feature>
<gene>
    <name evidence="2" type="ORF">PV09_01719</name>
</gene>
<dbReference type="VEuPathDB" id="FungiDB:PV09_01719"/>
<dbReference type="Proteomes" id="UP000053259">
    <property type="component" value="Unassembled WGS sequence"/>
</dbReference>
<organism evidence="2 3">
    <name type="scientific">Verruconis gallopava</name>
    <dbReference type="NCBI Taxonomy" id="253628"/>
    <lineage>
        <taxon>Eukaryota</taxon>
        <taxon>Fungi</taxon>
        <taxon>Dikarya</taxon>
        <taxon>Ascomycota</taxon>
        <taxon>Pezizomycotina</taxon>
        <taxon>Dothideomycetes</taxon>
        <taxon>Pleosporomycetidae</taxon>
        <taxon>Venturiales</taxon>
        <taxon>Sympoventuriaceae</taxon>
        <taxon>Verruconis</taxon>
    </lineage>
</organism>
<dbReference type="AlphaFoldDB" id="A0A0D2AMR3"/>
<dbReference type="RefSeq" id="XP_016217664.1">
    <property type="nucleotide sequence ID" value="XM_016354652.1"/>
</dbReference>
<keyword evidence="1" id="KW-0812">Transmembrane</keyword>
<reference evidence="2 3" key="1">
    <citation type="submission" date="2015-01" db="EMBL/GenBank/DDBJ databases">
        <title>The Genome Sequence of Ochroconis gallopava CBS43764.</title>
        <authorList>
            <consortium name="The Broad Institute Genomics Platform"/>
            <person name="Cuomo C."/>
            <person name="de Hoog S."/>
            <person name="Gorbushina A."/>
            <person name="Stielow B."/>
            <person name="Teixiera M."/>
            <person name="Abouelleil A."/>
            <person name="Chapman S.B."/>
            <person name="Priest M."/>
            <person name="Young S.K."/>
            <person name="Wortman J."/>
            <person name="Nusbaum C."/>
            <person name="Birren B."/>
        </authorList>
    </citation>
    <scope>NUCLEOTIDE SEQUENCE [LARGE SCALE GENOMIC DNA]</scope>
    <source>
        <strain evidence="2 3">CBS 43764</strain>
    </source>
</reference>
<accession>A0A0D2AMR3</accession>
<evidence type="ECO:0008006" key="4">
    <source>
        <dbReference type="Google" id="ProtNLM"/>
    </source>
</evidence>
<evidence type="ECO:0000313" key="3">
    <source>
        <dbReference type="Proteomes" id="UP000053259"/>
    </source>
</evidence>
<sequence length="324" mass="35602">MLLGIAQECGTSLQNCSLREQRTCPCRGRNQHKIFASMSVSFETDKAVHENAYAAEDDGFTEVFAQLQAAAQEAMNSRTPEDVLEEYFPMQSSTLPPSGTRSPTKTRPTSISIHDEALADVSEIASGGTLEIDDPLFWGLGANAGPGRWAGRQKTTRLSNQLTLPAFAQLPTWVRIFVAQVAVGSVVLAVYGLRELLECIRIQVANVSAHHAPQDASFWTTYFPRLTKVSGCKAVAMSLNGLIWLCSAVHCAQSFRQMLTGAMSNRTIQVRLLILTPLWLACCTVDGILRLRTREEISLSMMTILMLMFVLSTFARHLAVPSYA</sequence>
<keyword evidence="1" id="KW-1133">Transmembrane helix</keyword>
<keyword evidence="3" id="KW-1185">Reference proteome</keyword>
<dbReference type="InParanoid" id="A0A0D2AMR3"/>
<evidence type="ECO:0000313" key="2">
    <source>
        <dbReference type="EMBL" id="KIW07795.1"/>
    </source>
</evidence>
<dbReference type="HOGENOM" id="CLU_858435_0_0_1"/>